<sequence length="46" mass="5433">MLLPNEFGFQSPFSAICKRGRSNEPYLKAFRDLLKKNTVARPKWNY</sequence>
<name>A0A2X3FAL0_KLEPN</name>
<dbReference type="AlphaFoldDB" id="A0A2X3FAL0"/>
<proteinExistence type="predicted"/>
<accession>A0A2X3FAL0</accession>
<dbReference type="EMBL" id="UAWQ01000016">
    <property type="protein sequence ID" value="SQC44254.1"/>
    <property type="molecule type" value="Genomic_DNA"/>
</dbReference>
<evidence type="ECO:0000313" key="1">
    <source>
        <dbReference type="EMBL" id="SQC44254.1"/>
    </source>
</evidence>
<dbReference type="Proteomes" id="UP000251721">
    <property type="component" value="Unassembled WGS sequence"/>
</dbReference>
<gene>
    <name evidence="1" type="ORF">NCTC13465_02762</name>
</gene>
<evidence type="ECO:0000313" key="2">
    <source>
        <dbReference type="Proteomes" id="UP000251721"/>
    </source>
</evidence>
<organism evidence="1 2">
    <name type="scientific">Klebsiella pneumoniae</name>
    <dbReference type="NCBI Taxonomy" id="573"/>
    <lineage>
        <taxon>Bacteria</taxon>
        <taxon>Pseudomonadati</taxon>
        <taxon>Pseudomonadota</taxon>
        <taxon>Gammaproteobacteria</taxon>
        <taxon>Enterobacterales</taxon>
        <taxon>Enterobacteriaceae</taxon>
        <taxon>Klebsiella/Raoultella group</taxon>
        <taxon>Klebsiella</taxon>
        <taxon>Klebsiella pneumoniae complex</taxon>
    </lineage>
</organism>
<protein>
    <submittedName>
        <fullName evidence="1">Transcriptional regulator GbuR</fullName>
    </submittedName>
</protein>
<reference evidence="1 2" key="1">
    <citation type="submission" date="2018-06" db="EMBL/GenBank/DDBJ databases">
        <authorList>
            <consortium name="Pathogen Informatics"/>
            <person name="Doyle S."/>
        </authorList>
    </citation>
    <scope>NUCLEOTIDE SEQUENCE [LARGE SCALE GENOMIC DNA]</scope>
    <source>
        <strain evidence="1 2">NCTC13465</strain>
    </source>
</reference>